<feature type="transmembrane region" description="Helical" evidence="6">
    <location>
        <begin position="147"/>
        <end position="163"/>
    </location>
</feature>
<dbReference type="PANTHER" id="PTHR30474:SF1">
    <property type="entry name" value="PEPTIDOGLYCAN GLYCOSYLTRANSFERASE MRDB"/>
    <property type="match status" value="1"/>
</dbReference>
<accession>A0A2H0BY33</accession>
<dbReference type="GO" id="GO:0008360">
    <property type="term" value="P:regulation of cell shape"/>
    <property type="evidence" value="ECO:0007669"/>
    <property type="project" value="UniProtKB-KW"/>
</dbReference>
<evidence type="ECO:0000256" key="6">
    <source>
        <dbReference type="SAM" id="Phobius"/>
    </source>
</evidence>
<feature type="transmembrane region" description="Helical" evidence="6">
    <location>
        <begin position="125"/>
        <end position="141"/>
    </location>
</feature>
<feature type="transmembrane region" description="Helical" evidence="6">
    <location>
        <begin position="100"/>
        <end position="118"/>
    </location>
</feature>
<comment type="subcellular location">
    <subcellularLocation>
        <location evidence="1">Membrane</location>
        <topology evidence="1">Multi-pass membrane protein</topology>
    </subcellularLocation>
</comment>
<evidence type="ECO:0000256" key="2">
    <source>
        <dbReference type="ARBA" id="ARBA00022692"/>
    </source>
</evidence>
<dbReference type="Pfam" id="PF01098">
    <property type="entry name" value="FTSW_RODA_SPOVE"/>
    <property type="match status" value="1"/>
</dbReference>
<keyword evidence="3" id="KW-0133">Cell shape</keyword>
<evidence type="ECO:0008006" key="9">
    <source>
        <dbReference type="Google" id="ProtNLM"/>
    </source>
</evidence>
<keyword evidence="5 6" id="KW-0472">Membrane</keyword>
<gene>
    <name evidence="7" type="ORF">COW99_01440</name>
</gene>
<protein>
    <recommendedName>
        <fullName evidence="9">Rod shape-determining protein RodA</fullName>
    </recommendedName>
</protein>
<dbReference type="GO" id="GO:0015648">
    <property type="term" value="F:lipid-linked peptidoglycan transporter activity"/>
    <property type="evidence" value="ECO:0007669"/>
    <property type="project" value="TreeGrafter"/>
</dbReference>
<feature type="transmembrane region" description="Helical" evidence="6">
    <location>
        <begin position="60"/>
        <end position="80"/>
    </location>
</feature>
<dbReference type="GO" id="GO:0051301">
    <property type="term" value="P:cell division"/>
    <property type="evidence" value="ECO:0007669"/>
    <property type="project" value="InterPro"/>
</dbReference>
<feature type="transmembrane region" description="Helical" evidence="6">
    <location>
        <begin position="288"/>
        <end position="309"/>
    </location>
</feature>
<comment type="caution">
    <text evidence="7">The sequence shown here is derived from an EMBL/GenBank/DDBJ whole genome shotgun (WGS) entry which is preliminary data.</text>
</comment>
<feature type="transmembrane region" description="Helical" evidence="6">
    <location>
        <begin position="255"/>
        <end position="276"/>
    </location>
</feature>
<evidence type="ECO:0000256" key="5">
    <source>
        <dbReference type="ARBA" id="ARBA00023136"/>
    </source>
</evidence>
<keyword evidence="2 6" id="KW-0812">Transmembrane</keyword>
<dbReference type="GO" id="GO:0005886">
    <property type="term" value="C:plasma membrane"/>
    <property type="evidence" value="ECO:0007669"/>
    <property type="project" value="TreeGrafter"/>
</dbReference>
<dbReference type="PANTHER" id="PTHR30474">
    <property type="entry name" value="CELL CYCLE PROTEIN"/>
    <property type="match status" value="1"/>
</dbReference>
<keyword evidence="4 6" id="KW-1133">Transmembrane helix</keyword>
<dbReference type="AlphaFoldDB" id="A0A2H0BY33"/>
<evidence type="ECO:0000256" key="4">
    <source>
        <dbReference type="ARBA" id="ARBA00022989"/>
    </source>
</evidence>
<proteinExistence type="predicted"/>
<feature type="transmembrane region" description="Helical" evidence="6">
    <location>
        <begin position="321"/>
        <end position="343"/>
    </location>
</feature>
<evidence type="ECO:0000256" key="3">
    <source>
        <dbReference type="ARBA" id="ARBA00022960"/>
    </source>
</evidence>
<dbReference type="EMBL" id="PCTA01000010">
    <property type="protein sequence ID" value="PIP61868.1"/>
    <property type="molecule type" value="Genomic_DNA"/>
</dbReference>
<name>A0A2H0BY33_9BACT</name>
<evidence type="ECO:0000313" key="7">
    <source>
        <dbReference type="EMBL" id="PIP61868.1"/>
    </source>
</evidence>
<feature type="transmembrane region" description="Helical" evidence="6">
    <location>
        <begin position="168"/>
        <end position="186"/>
    </location>
</feature>
<reference evidence="7 8" key="1">
    <citation type="submission" date="2017-09" db="EMBL/GenBank/DDBJ databases">
        <title>Depth-based differentiation of microbial function through sediment-hosted aquifers and enrichment of novel symbionts in the deep terrestrial subsurface.</title>
        <authorList>
            <person name="Probst A.J."/>
            <person name="Ladd B."/>
            <person name="Jarett J.K."/>
            <person name="Geller-Mcgrath D.E."/>
            <person name="Sieber C.M."/>
            <person name="Emerson J.B."/>
            <person name="Anantharaman K."/>
            <person name="Thomas B.C."/>
            <person name="Malmstrom R."/>
            <person name="Stieglmeier M."/>
            <person name="Klingl A."/>
            <person name="Woyke T."/>
            <person name="Ryan C.M."/>
            <person name="Banfield J.F."/>
        </authorList>
    </citation>
    <scope>NUCLEOTIDE SEQUENCE [LARGE SCALE GENOMIC DNA]</scope>
    <source>
        <strain evidence="7">CG22_combo_CG10-13_8_21_14_all_38_20</strain>
    </source>
</reference>
<dbReference type="GO" id="GO:0032153">
    <property type="term" value="C:cell division site"/>
    <property type="evidence" value="ECO:0007669"/>
    <property type="project" value="TreeGrafter"/>
</dbReference>
<organism evidence="7 8">
    <name type="scientific">Candidatus Roizmanbacteria bacterium CG22_combo_CG10-13_8_21_14_all_38_20</name>
    <dbReference type="NCBI Taxonomy" id="1974862"/>
    <lineage>
        <taxon>Bacteria</taxon>
        <taxon>Candidatus Roizmaniibacteriota</taxon>
    </lineage>
</organism>
<feature type="transmembrane region" description="Helical" evidence="6">
    <location>
        <begin position="31"/>
        <end position="48"/>
    </location>
</feature>
<feature type="transmembrane region" description="Helical" evidence="6">
    <location>
        <begin position="7"/>
        <end position="25"/>
    </location>
</feature>
<dbReference type="InterPro" id="IPR001182">
    <property type="entry name" value="FtsW/RodA"/>
</dbReference>
<evidence type="ECO:0000256" key="1">
    <source>
        <dbReference type="ARBA" id="ARBA00004141"/>
    </source>
</evidence>
<sequence length="354" mass="38914">MKFKVDLQLLLPAVLLSVLGSFVIWSVNPDLIVGHLLSVGIGVVLFLVISQFNLVRYQMLWPVVLILLVVGLLAVFGQPAIRGSYRWIVIGKYTIQVAELGKPALVFALAGFASTFLLRTFRNVAVYLFLGFIPAFIVMKQPDLGDAILYSIMILTIMFAGYVKYRYLLYLGLIGMLLLPLGWFALEDYQQSRIVSFVQPDYDPQGIGYNATQALIAVGSGGLSGKGLGQGTQSHLRFLPESHTDFIFASLTEELGFIGSFVLLGLYAVLFYRLLVCAMGSKSIFNRLFLIGIYIQLFIQTVVNIGMNLGLVPITGVTLPLVSFGGSSVVVTFISLGMAQAVFQSERQDELLIR</sequence>
<evidence type="ECO:0000313" key="8">
    <source>
        <dbReference type="Proteomes" id="UP000231246"/>
    </source>
</evidence>
<dbReference type="Proteomes" id="UP000231246">
    <property type="component" value="Unassembled WGS sequence"/>
</dbReference>